<organism evidence="1">
    <name type="scientific">Pararge aegeria</name>
    <name type="common">speckled wood butterfly</name>
    <dbReference type="NCBI Taxonomy" id="116150"/>
    <lineage>
        <taxon>Eukaryota</taxon>
        <taxon>Metazoa</taxon>
        <taxon>Ecdysozoa</taxon>
        <taxon>Arthropoda</taxon>
        <taxon>Hexapoda</taxon>
        <taxon>Insecta</taxon>
        <taxon>Pterygota</taxon>
        <taxon>Neoptera</taxon>
        <taxon>Endopterygota</taxon>
        <taxon>Lepidoptera</taxon>
        <taxon>Glossata</taxon>
        <taxon>Ditrysia</taxon>
        <taxon>Papilionoidea</taxon>
        <taxon>Nymphalidae</taxon>
        <taxon>Satyrinae</taxon>
        <taxon>Satyrini</taxon>
        <taxon>Parargina</taxon>
        <taxon>Pararge</taxon>
    </lineage>
</organism>
<dbReference type="AlphaFoldDB" id="S4PB50"/>
<proteinExistence type="predicted"/>
<name>S4PB50_9NEOP</name>
<dbReference type="EMBL" id="GAIX01004751">
    <property type="protein sequence ID" value="JAA87809.1"/>
    <property type="molecule type" value="Transcribed_RNA"/>
</dbReference>
<reference evidence="1" key="2">
    <citation type="submission" date="2013-05" db="EMBL/GenBank/DDBJ databases">
        <authorList>
            <person name="Carter J.-M."/>
            <person name="Baker S.C."/>
            <person name="Pink R."/>
            <person name="Carter D.R.F."/>
            <person name="Collins A."/>
            <person name="Tomlin J."/>
            <person name="Gibbs M."/>
            <person name="Breuker C.J."/>
        </authorList>
    </citation>
    <scope>NUCLEOTIDE SEQUENCE</scope>
    <source>
        <tissue evidence="1">Ovary</tissue>
    </source>
</reference>
<reference evidence="1" key="1">
    <citation type="journal article" date="2013" name="BMC Genomics">
        <title>Unscrambling butterfly oogenesis.</title>
        <authorList>
            <person name="Carter J.M."/>
            <person name="Baker S.C."/>
            <person name="Pink R."/>
            <person name="Carter D.R."/>
            <person name="Collins A."/>
            <person name="Tomlin J."/>
            <person name="Gibbs M."/>
            <person name="Breuker C.J."/>
        </authorList>
    </citation>
    <scope>NUCLEOTIDE SEQUENCE</scope>
    <source>
        <tissue evidence="1">Ovary</tissue>
    </source>
</reference>
<evidence type="ECO:0000313" key="1">
    <source>
        <dbReference type="EMBL" id="JAA87809.1"/>
    </source>
</evidence>
<accession>S4PB50</accession>
<sequence length="71" mass="8329">MISLSHNRIAASPTTHKYLFFCPSLSHNGHITTKRPVDPSMQERKKNLIFLLLNHCLRSQYFFFCLTITYV</sequence>
<protein>
    <submittedName>
        <fullName evidence="1">Uncharacterized protein</fullName>
    </submittedName>
</protein>